<dbReference type="AlphaFoldDB" id="A0A7J8I1T0"/>
<dbReference type="PROSITE" id="PS51880">
    <property type="entry name" value="TGS"/>
    <property type="match status" value="1"/>
</dbReference>
<feature type="domain" description="TGS" evidence="9">
    <location>
        <begin position="60"/>
        <end position="126"/>
    </location>
</feature>
<dbReference type="Gene3D" id="3.10.20.30">
    <property type="match status" value="1"/>
</dbReference>
<evidence type="ECO:0000256" key="8">
    <source>
        <dbReference type="ARBA" id="ARBA00075914"/>
    </source>
</evidence>
<evidence type="ECO:0000256" key="2">
    <source>
        <dbReference type="ARBA" id="ARBA00022980"/>
    </source>
</evidence>
<dbReference type="FunFam" id="3.30.980.10:FF:000006">
    <property type="entry name" value="39S ribosomal protein L39, mitochondrial"/>
    <property type="match status" value="1"/>
</dbReference>
<protein>
    <recommendedName>
        <fullName evidence="7">Large ribosomal subunit protein mL39</fullName>
    </recommendedName>
    <alternativeName>
        <fullName evidence="8">39S ribosomal protein L39, mitochondrial</fullName>
    </alternativeName>
</protein>
<dbReference type="GO" id="GO:0005739">
    <property type="term" value="C:mitochondrion"/>
    <property type="evidence" value="ECO:0007669"/>
    <property type="project" value="UniProtKB-SubCell"/>
</dbReference>
<name>A0A7J8I1T0_MOLMO</name>
<keyword evidence="2 10" id="KW-0689">Ribosomal protein</keyword>
<evidence type="ECO:0000259" key="9">
    <source>
        <dbReference type="PROSITE" id="PS51880"/>
    </source>
</evidence>
<reference evidence="10 11" key="1">
    <citation type="journal article" date="2020" name="Nature">
        <title>Six reference-quality genomes reveal evolution of bat adaptations.</title>
        <authorList>
            <person name="Jebb D."/>
            <person name="Huang Z."/>
            <person name="Pippel M."/>
            <person name="Hughes G.M."/>
            <person name="Lavrichenko K."/>
            <person name="Devanna P."/>
            <person name="Winkler S."/>
            <person name="Jermiin L.S."/>
            <person name="Skirmuntt E.C."/>
            <person name="Katzourakis A."/>
            <person name="Burkitt-Gray L."/>
            <person name="Ray D.A."/>
            <person name="Sullivan K.A.M."/>
            <person name="Roscito J.G."/>
            <person name="Kirilenko B.M."/>
            <person name="Davalos L.M."/>
            <person name="Corthals A.P."/>
            <person name="Power M.L."/>
            <person name="Jones G."/>
            <person name="Ransome R.D."/>
            <person name="Dechmann D.K.N."/>
            <person name="Locatelli A.G."/>
            <person name="Puechmaille S.J."/>
            <person name="Fedrigo O."/>
            <person name="Jarvis E.D."/>
            <person name="Hiller M."/>
            <person name="Vernes S.C."/>
            <person name="Myers E.W."/>
            <person name="Teeling E.C."/>
        </authorList>
    </citation>
    <scope>NUCLEOTIDE SEQUENCE [LARGE SCALE GENOMIC DNA]</scope>
    <source>
        <strain evidence="10">MMolMol1</strain>
        <tissue evidence="10">Muscle</tissue>
    </source>
</reference>
<keyword evidence="4" id="KW-0496">Mitochondrion</keyword>
<comment type="similarity">
    <text evidence="6">Belongs to the mitochondrion-specific ribosomal protein mL39 family.</text>
</comment>
<dbReference type="InterPro" id="IPR050062">
    <property type="entry name" value="Pro-tRNA_synthetase"/>
</dbReference>
<keyword evidence="3" id="KW-0007">Acetylation</keyword>
<sequence length="320" mass="36666">MATAVWGPWLRWAARGGGAGCRFIATSPASQLSPTELIELQNDVFNKEKNRQLSLTPRTEKIEVKHVGKTDPGTVFVMNKNISTPYSCAMHLSEWYCRKSILALVDGQPWDMYKPLTKSCEIAFLTFKDCDPEEVNKAYWRSCAMMMGCVIERAFKDDYVVSLVRAPEVPVITGAFCYDVVLDKRLDEWMPTKENLRSFTKDVHALIYKDLPFETLEVDAKVALEIFQHNKYKVDLIEEKASQNPQRIVKLHRTSICFQYEVSAVHNLQAAPSSLIRRFQGLSLPVHLRAHFTIWDKLLERSRKLVTEDQTKSTDESART</sequence>
<dbReference type="GO" id="GO:0003723">
    <property type="term" value="F:RNA binding"/>
    <property type="evidence" value="ECO:0007669"/>
    <property type="project" value="TreeGrafter"/>
</dbReference>
<comment type="caution">
    <text evidence="10">The sequence shown here is derived from an EMBL/GenBank/DDBJ whole genome shotgun (WGS) entry which is preliminary data.</text>
</comment>
<dbReference type="PANTHER" id="PTHR42753">
    <property type="entry name" value="MITOCHONDRIAL RIBOSOME PROTEIN L39/PROLYL-TRNA LIGASE FAMILY MEMBER"/>
    <property type="match status" value="1"/>
</dbReference>
<dbReference type="GO" id="GO:0000166">
    <property type="term" value="F:nucleotide binding"/>
    <property type="evidence" value="ECO:0007669"/>
    <property type="project" value="InterPro"/>
</dbReference>
<dbReference type="FunFam" id="3.10.20.30:FF:000017">
    <property type="entry name" value="39S ribosomal protein L39, mitochondrial"/>
    <property type="match status" value="1"/>
</dbReference>
<keyword evidence="11" id="KW-1185">Reference proteome</keyword>
<dbReference type="InterPro" id="IPR004095">
    <property type="entry name" value="TGS"/>
</dbReference>
<dbReference type="SUPFAM" id="SSF55186">
    <property type="entry name" value="ThrRS/AlaRS common domain"/>
    <property type="match status" value="1"/>
</dbReference>
<keyword evidence="5" id="KW-0687">Ribonucleoprotein</keyword>
<accession>A0A7J8I1T0</accession>
<evidence type="ECO:0000313" key="10">
    <source>
        <dbReference type="EMBL" id="KAF6478135.1"/>
    </source>
</evidence>
<dbReference type="GO" id="GO:0005840">
    <property type="term" value="C:ribosome"/>
    <property type="evidence" value="ECO:0007669"/>
    <property type="project" value="UniProtKB-KW"/>
</dbReference>
<dbReference type="PANTHER" id="PTHR42753:SF9">
    <property type="entry name" value="LARGE RIBOSOMAL SUBUNIT PROTEIN ML39"/>
    <property type="match status" value="1"/>
</dbReference>
<comment type="subcellular location">
    <subcellularLocation>
        <location evidence="1">Mitochondrion</location>
    </subcellularLocation>
</comment>
<organism evidence="10 11">
    <name type="scientific">Molossus molossus</name>
    <name type="common">Pallas' mastiff bat</name>
    <name type="synonym">Vespertilio molossus</name>
    <dbReference type="NCBI Taxonomy" id="27622"/>
    <lineage>
        <taxon>Eukaryota</taxon>
        <taxon>Metazoa</taxon>
        <taxon>Chordata</taxon>
        <taxon>Craniata</taxon>
        <taxon>Vertebrata</taxon>
        <taxon>Euteleostomi</taxon>
        <taxon>Mammalia</taxon>
        <taxon>Eutheria</taxon>
        <taxon>Laurasiatheria</taxon>
        <taxon>Chiroptera</taxon>
        <taxon>Yangochiroptera</taxon>
        <taxon>Molossidae</taxon>
        <taxon>Molossus</taxon>
    </lineage>
</organism>
<dbReference type="EMBL" id="JACASF010000005">
    <property type="protein sequence ID" value="KAF6478135.1"/>
    <property type="molecule type" value="Genomic_DNA"/>
</dbReference>
<evidence type="ECO:0000256" key="6">
    <source>
        <dbReference type="ARBA" id="ARBA00061231"/>
    </source>
</evidence>
<proteinExistence type="inferred from homology"/>
<evidence type="ECO:0000313" key="11">
    <source>
        <dbReference type="Proteomes" id="UP000550707"/>
    </source>
</evidence>
<dbReference type="Proteomes" id="UP000550707">
    <property type="component" value="Unassembled WGS sequence"/>
</dbReference>
<gene>
    <name evidence="10" type="ORF">HJG59_012460</name>
</gene>
<dbReference type="Gene3D" id="3.30.980.10">
    <property type="entry name" value="Threonyl-trna Synthetase, Chain A, domain 2"/>
    <property type="match status" value="1"/>
</dbReference>
<evidence type="ECO:0000256" key="7">
    <source>
        <dbReference type="ARBA" id="ARBA00071662"/>
    </source>
</evidence>
<dbReference type="CDD" id="cd01616">
    <property type="entry name" value="TGS"/>
    <property type="match status" value="1"/>
</dbReference>
<evidence type="ECO:0000256" key="4">
    <source>
        <dbReference type="ARBA" id="ARBA00023128"/>
    </source>
</evidence>
<evidence type="ECO:0000256" key="3">
    <source>
        <dbReference type="ARBA" id="ARBA00022990"/>
    </source>
</evidence>
<dbReference type="InterPro" id="IPR012675">
    <property type="entry name" value="Beta-grasp_dom_sf"/>
</dbReference>
<evidence type="ECO:0000256" key="5">
    <source>
        <dbReference type="ARBA" id="ARBA00023274"/>
    </source>
</evidence>
<dbReference type="InterPro" id="IPR018163">
    <property type="entry name" value="Thr/Ala-tRNA-synth_IIc_edit"/>
</dbReference>
<evidence type="ECO:0000256" key="1">
    <source>
        <dbReference type="ARBA" id="ARBA00004173"/>
    </source>
</evidence>
<dbReference type="GO" id="GO:1990904">
    <property type="term" value="C:ribonucleoprotein complex"/>
    <property type="evidence" value="ECO:0007669"/>
    <property type="project" value="UniProtKB-KW"/>
</dbReference>